<evidence type="ECO:0000313" key="1">
    <source>
        <dbReference type="EMBL" id="EPS27090.1"/>
    </source>
</evidence>
<protein>
    <submittedName>
        <fullName evidence="1">Uncharacterized protein</fullName>
    </submittedName>
</protein>
<sequence length="78" mass="8496">MDEHVQGSPPAGNLLSIGSAMVVKSTARTSRRFRDKPCLARSGVRDSAWFDLEVKCHLTGSLSILRKGGKSKFEMDCA</sequence>
<dbReference type="HOGENOM" id="CLU_2622783_0_0_1"/>
<name>S7Z903_PENO1</name>
<accession>S7Z903</accession>
<reference evidence="1 2" key="1">
    <citation type="journal article" date="2013" name="PLoS ONE">
        <title>Genomic and secretomic analyses reveal unique features of the lignocellulolytic enzyme system of Penicillium decumbens.</title>
        <authorList>
            <person name="Liu G."/>
            <person name="Zhang L."/>
            <person name="Wei X."/>
            <person name="Zou G."/>
            <person name="Qin Y."/>
            <person name="Ma L."/>
            <person name="Li J."/>
            <person name="Zheng H."/>
            <person name="Wang S."/>
            <person name="Wang C."/>
            <person name="Xun L."/>
            <person name="Zhao G.-P."/>
            <person name="Zhou Z."/>
            <person name="Qu Y."/>
        </authorList>
    </citation>
    <scope>NUCLEOTIDE SEQUENCE [LARGE SCALE GENOMIC DNA]</scope>
    <source>
        <strain evidence="2">114-2 / CGMCC 5302</strain>
    </source>
</reference>
<dbReference type="EMBL" id="KB644409">
    <property type="protein sequence ID" value="EPS27090.1"/>
    <property type="molecule type" value="Genomic_DNA"/>
</dbReference>
<proteinExistence type="predicted"/>
<dbReference type="Proteomes" id="UP000019376">
    <property type="component" value="Unassembled WGS sequence"/>
</dbReference>
<gene>
    <name evidence="1" type="ORF">PDE_02031</name>
</gene>
<organism evidence="1 2">
    <name type="scientific">Penicillium oxalicum (strain 114-2 / CGMCC 5302)</name>
    <name type="common">Penicillium decumbens</name>
    <dbReference type="NCBI Taxonomy" id="933388"/>
    <lineage>
        <taxon>Eukaryota</taxon>
        <taxon>Fungi</taxon>
        <taxon>Dikarya</taxon>
        <taxon>Ascomycota</taxon>
        <taxon>Pezizomycotina</taxon>
        <taxon>Eurotiomycetes</taxon>
        <taxon>Eurotiomycetidae</taxon>
        <taxon>Eurotiales</taxon>
        <taxon>Aspergillaceae</taxon>
        <taxon>Penicillium</taxon>
    </lineage>
</organism>
<keyword evidence="2" id="KW-1185">Reference proteome</keyword>
<evidence type="ECO:0000313" key="2">
    <source>
        <dbReference type="Proteomes" id="UP000019376"/>
    </source>
</evidence>
<dbReference type="AlphaFoldDB" id="S7Z903"/>